<comment type="caution">
    <text evidence="1">The sequence shown here is derived from an EMBL/GenBank/DDBJ whole genome shotgun (WGS) entry which is preliminary data.</text>
</comment>
<dbReference type="EMBL" id="JBGBPQ010000010">
    <property type="protein sequence ID" value="KAL1518603.1"/>
    <property type="molecule type" value="Genomic_DNA"/>
</dbReference>
<protein>
    <submittedName>
        <fullName evidence="1">Uncharacterized protein</fullName>
    </submittedName>
</protein>
<organism evidence="1 2">
    <name type="scientific">Prymnesium parvum</name>
    <name type="common">Toxic golden alga</name>
    <dbReference type="NCBI Taxonomy" id="97485"/>
    <lineage>
        <taxon>Eukaryota</taxon>
        <taxon>Haptista</taxon>
        <taxon>Haptophyta</taxon>
        <taxon>Prymnesiophyceae</taxon>
        <taxon>Prymnesiales</taxon>
        <taxon>Prymnesiaceae</taxon>
        <taxon>Prymnesium</taxon>
    </lineage>
</organism>
<evidence type="ECO:0000313" key="1">
    <source>
        <dbReference type="EMBL" id="KAL1518603.1"/>
    </source>
</evidence>
<keyword evidence="2" id="KW-1185">Reference proteome</keyword>
<evidence type="ECO:0000313" key="2">
    <source>
        <dbReference type="Proteomes" id="UP001515480"/>
    </source>
</evidence>
<dbReference type="AlphaFoldDB" id="A0AB34JC72"/>
<accession>A0AB34JC72</accession>
<gene>
    <name evidence="1" type="ORF">AB1Y20_002891</name>
</gene>
<proteinExistence type="predicted"/>
<sequence length="169" mass="19061">MKYTMVLRMNAITAQRVGAFVWNDTCQSVFMFRRLNLVLWPTGFRLGEIVRHASGEVMYLTFESLTWCINGVRHTEPTVSQLAALVPAQDYAMLAPPRSKPDQWGKAAAALRDLELRRNANFAATPRGELPLFHDALGRPFTHAFLAGMLRDALTHCFGPKVATLWKRS</sequence>
<dbReference type="Proteomes" id="UP001515480">
    <property type="component" value="Unassembled WGS sequence"/>
</dbReference>
<reference evidence="1 2" key="1">
    <citation type="journal article" date="2024" name="Science">
        <title>Giant polyketide synthase enzymes in the biosynthesis of giant marine polyether toxins.</title>
        <authorList>
            <person name="Fallon T.R."/>
            <person name="Shende V.V."/>
            <person name="Wierzbicki I.H."/>
            <person name="Pendleton A.L."/>
            <person name="Watervoot N.F."/>
            <person name="Auber R.P."/>
            <person name="Gonzalez D.J."/>
            <person name="Wisecaver J.H."/>
            <person name="Moore B.S."/>
        </authorList>
    </citation>
    <scope>NUCLEOTIDE SEQUENCE [LARGE SCALE GENOMIC DNA]</scope>
    <source>
        <strain evidence="1 2">12B1</strain>
    </source>
</reference>
<name>A0AB34JC72_PRYPA</name>